<dbReference type="InterPro" id="IPR015943">
    <property type="entry name" value="WD40/YVTN_repeat-like_dom_sf"/>
</dbReference>
<evidence type="ECO:0000313" key="5">
    <source>
        <dbReference type="EMBL" id="CAF9933548.1"/>
    </source>
</evidence>
<proteinExistence type="predicted"/>
<comment type="caution">
    <text evidence="5">The sequence shown here is derived from an EMBL/GenBank/DDBJ whole genome shotgun (WGS) entry which is preliminary data.</text>
</comment>
<dbReference type="Pfam" id="PF00400">
    <property type="entry name" value="WD40"/>
    <property type="match status" value="2"/>
</dbReference>
<accession>A0A8H3IV20</accession>
<evidence type="ECO:0000256" key="2">
    <source>
        <dbReference type="ARBA" id="ARBA00022737"/>
    </source>
</evidence>
<gene>
    <name evidence="5" type="ORF">HETSPECPRED_008695</name>
</gene>
<sequence length="415" mass="45125">MATSNDPDHFFQTSSSLELNARRAKKSSNTHGHPIRLPSKILAVIADPLDNGAIYVAESAGTARRVVLDTGSKSEVFRSPTSTAPLTSLALSPSAPLKTLFAASWDKTIHSWDLATRMPSRRFAGGHTDFVKSIVTTKIQAKDLLISGGADALIVVWDIISGAKLQVLRSGHSRGILDLALDPESPAFAIPAAQHEPETSIHLFTASSDRTIRRFALTFPGPGPTAEVILSEIDPSTPLIPHETSIYALRFSFSDDSDLWTASADGFAKCLSRARHWVADTELVHGDHVRAIVVDDVGGLIVTGGRDEEVKVWDQGSGELVCGYEGHFDEITGMVLVGERREVVSVGIDASVRRWGLRRGELERVRREREERGRGGDGEEEDENEAGKQEMEGKAAGLLTEEEEKELEALMQDSE</sequence>
<dbReference type="PRINTS" id="PR00320">
    <property type="entry name" value="GPROTEINBRPT"/>
</dbReference>
<dbReference type="PROSITE" id="PS50082">
    <property type="entry name" value="WD_REPEATS_2"/>
    <property type="match status" value="3"/>
</dbReference>
<dbReference type="PANTHER" id="PTHR19848">
    <property type="entry name" value="WD40 REPEAT PROTEIN"/>
    <property type="match status" value="1"/>
</dbReference>
<keyword evidence="6" id="KW-1185">Reference proteome</keyword>
<feature type="repeat" description="WD" evidence="3">
    <location>
        <begin position="324"/>
        <end position="365"/>
    </location>
</feature>
<dbReference type="SMART" id="SM00320">
    <property type="entry name" value="WD40"/>
    <property type="match status" value="6"/>
</dbReference>
<name>A0A8H3IV20_9LECA</name>
<dbReference type="InterPro" id="IPR036322">
    <property type="entry name" value="WD40_repeat_dom_sf"/>
</dbReference>
<dbReference type="OrthoDB" id="6262491at2759"/>
<dbReference type="Gene3D" id="2.130.10.10">
    <property type="entry name" value="YVTN repeat-like/Quinoprotein amine dehydrogenase"/>
    <property type="match status" value="2"/>
</dbReference>
<dbReference type="PROSITE" id="PS50294">
    <property type="entry name" value="WD_REPEATS_REGION"/>
    <property type="match status" value="1"/>
</dbReference>
<feature type="region of interest" description="Disordered" evidence="4">
    <location>
        <begin position="365"/>
        <end position="415"/>
    </location>
</feature>
<dbReference type="PROSITE" id="PS00678">
    <property type="entry name" value="WD_REPEATS_1"/>
    <property type="match status" value="1"/>
</dbReference>
<evidence type="ECO:0000256" key="4">
    <source>
        <dbReference type="SAM" id="MobiDB-lite"/>
    </source>
</evidence>
<keyword evidence="2" id="KW-0677">Repeat</keyword>
<evidence type="ECO:0000313" key="6">
    <source>
        <dbReference type="Proteomes" id="UP000664521"/>
    </source>
</evidence>
<dbReference type="InterPro" id="IPR020472">
    <property type="entry name" value="WD40_PAC1"/>
</dbReference>
<reference evidence="5" key="1">
    <citation type="submission" date="2021-03" db="EMBL/GenBank/DDBJ databases">
        <authorList>
            <person name="Tagirdzhanova G."/>
        </authorList>
    </citation>
    <scope>NUCLEOTIDE SEQUENCE</scope>
</reference>
<protein>
    <submittedName>
        <fullName evidence="5">Uncharacterized protein</fullName>
    </submittedName>
</protein>
<dbReference type="AlphaFoldDB" id="A0A8H3IV20"/>
<dbReference type="InterPro" id="IPR019775">
    <property type="entry name" value="WD40_repeat_CS"/>
</dbReference>
<keyword evidence="1 3" id="KW-0853">WD repeat</keyword>
<dbReference type="PANTHER" id="PTHR19848:SF8">
    <property type="entry name" value="F-BOX AND WD REPEAT DOMAIN CONTAINING 7"/>
    <property type="match status" value="1"/>
</dbReference>
<evidence type="ECO:0000256" key="1">
    <source>
        <dbReference type="ARBA" id="ARBA00022574"/>
    </source>
</evidence>
<feature type="repeat" description="WD" evidence="3">
    <location>
        <begin position="124"/>
        <end position="167"/>
    </location>
</feature>
<dbReference type="EMBL" id="CAJPDS010000068">
    <property type="protein sequence ID" value="CAF9933548.1"/>
    <property type="molecule type" value="Genomic_DNA"/>
</dbReference>
<feature type="compositionally biased region" description="Basic and acidic residues" evidence="4">
    <location>
        <begin position="365"/>
        <end position="377"/>
    </location>
</feature>
<dbReference type="InterPro" id="IPR001680">
    <property type="entry name" value="WD40_rpt"/>
</dbReference>
<organism evidence="5 6">
    <name type="scientific">Heterodermia speciosa</name>
    <dbReference type="NCBI Taxonomy" id="116794"/>
    <lineage>
        <taxon>Eukaryota</taxon>
        <taxon>Fungi</taxon>
        <taxon>Dikarya</taxon>
        <taxon>Ascomycota</taxon>
        <taxon>Pezizomycotina</taxon>
        <taxon>Lecanoromycetes</taxon>
        <taxon>OSLEUM clade</taxon>
        <taxon>Lecanoromycetidae</taxon>
        <taxon>Caliciales</taxon>
        <taxon>Physciaceae</taxon>
        <taxon>Heterodermia</taxon>
    </lineage>
</organism>
<dbReference type="Proteomes" id="UP000664521">
    <property type="component" value="Unassembled WGS sequence"/>
</dbReference>
<dbReference type="SUPFAM" id="SSF50978">
    <property type="entry name" value="WD40 repeat-like"/>
    <property type="match status" value="1"/>
</dbReference>
<feature type="repeat" description="WD" evidence="3">
    <location>
        <begin position="282"/>
        <end position="314"/>
    </location>
</feature>
<evidence type="ECO:0000256" key="3">
    <source>
        <dbReference type="PROSITE-ProRule" id="PRU00221"/>
    </source>
</evidence>